<evidence type="ECO:0000256" key="1">
    <source>
        <dbReference type="SAM" id="MobiDB-lite"/>
    </source>
</evidence>
<dbReference type="RefSeq" id="WP_094104005.1">
    <property type="nucleotide sequence ID" value="NZ_MPOH02000023.1"/>
</dbReference>
<dbReference type="AlphaFoldDB" id="A0A1V6MHW3"/>
<reference evidence="2 3" key="2">
    <citation type="submission" date="2017-02" db="EMBL/GenBank/DDBJ databases">
        <title>Draft genome sequence of Streptomyces phaeoluteigriseus type strain DSM41896.</title>
        <authorList>
            <person name="Salih T.S."/>
            <person name="Algora Gallardo L."/>
            <person name="Melo Santos T."/>
            <person name="Filgueira Martinez S."/>
            <person name="Herron P.R."/>
        </authorList>
    </citation>
    <scope>NUCLEOTIDE SEQUENCE [LARGE SCALE GENOMIC DNA]</scope>
    <source>
        <strain evidence="2 3">DSM 41896</strain>
    </source>
</reference>
<evidence type="ECO:0000313" key="2">
    <source>
        <dbReference type="EMBL" id="OQD51975.1"/>
    </source>
</evidence>
<accession>A0A1V6MHW3</accession>
<gene>
    <name evidence="2" type="ORF">BM536_036575</name>
</gene>
<proteinExistence type="predicted"/>
<reference evidence="3" key="1">
    <citation type="submission" date="2016-11" db="EMBL/GenBank/DDBJ databases">
        <authorList>
            <person name="Schniete J.K."/>
            <person name="Salih T."/>
            <person name="Algora Gallardo L."/>
            <person name="Martinez Fernandez S."/>
            <person name="Herron P.R."/>
        </authorList>
    </citation>
    <scope>NUCLEOTIDE SEQUENCE [LARGE SCALE GENOMIC DNA]</scope>
    <source>
        <strain evidence="3">DSM 41896</strain>
    </source>
</reference>
<sequence>MAWALTAHLAAGGDDVRRTRDALAGLAQAVPAVRRLVGRTASGEVRAAALSLLDADDPCDERARDDVRSFVEGLDDPHEAVRCHAALGLTRWAAAGGKLPPGSGGTRARPARSGACDTSRRLRRAATEALEALGRATDT</sequence>
<name>A0A1V6MHW3_9ACTN</name>
<protein>
    <recommendedName>
        <fullName evidence="4">HEAT repeat domain-containing protein</fullName>
    </recommendedName>
</protein>
<dbReference type="InterPro" id="IPR011989">
    <property type="entry name" value="ARM-like"/>
</dbReference>
<evidence type="ECO:0008006" key="4">
    <source>
        <dbReference type="Google" id="ProtNLM"/>
    </source>
</evidence>
<dbReference type="Gene3D" id="1.25.10.10">
    <property type="entry name" value="Leucine-rich Repeat Variant"/>
    <property type="match status" value="1"/>
</dbReference>
<feature type="region of interest" description="Disordered" evidence="1">
    <location>
        <begin position="95"/>
        <end position="120"/>
    </location>
</feature>
<dbReference type="Proteomes" id="UP000184286">
    <property type="component" value="Unassembled WGS sequence"/>
</dbReference>
<comment type="caution">
    <text evidence="2">The sequence shown here is derived from an EMBL/GenBank/DDBJ whole genome shotgun (WGS) entry which is preliminary data.</text>
</comment>
<organism evidence="2 3">
    <name type="scientific">Streptomyces phaeoluteigriseus</name>
    <dbReference type="NCBI Taxonomy" id="114686"/>
    <lineage>
        <taxon>Bacteria</taxon>
        <taxon>Bacillati</taxon>
        <taxon>Actinomycetota</taxon>
        <taxon>Actinomycetes</taxon>
        <taxon>Kitasatosporales</taxon>
        <taxon>Streptomycetaceae</taxon>
        <taxon>Streptomyces</taxon>
        <taxon>Streptomyces aurantiacus group</taxon>
    </lineage>
</organism>
<dbReference type="EMBL" id="MPOH02000023">
    <property type="protein sequence ID" value="OQD51975.1"/>
    <property type="molecule type" value="Genomic_DNA"/>
</dbReference>
<dbReference type="OrthoDB" id="4160491at2"/>
<evidence type="ECO:0000313" key="3">
    <source>
        <dbReference type="Proteomes" id="UP000184286"/>
    </source>
</evidence>
<dbReference type="InterPro" id="IPR016024">
    <property type="entry name" value="ARM-type_fold"/>
</dbReference>
<dbReference type="STRING" id="114686.BM536_036575"/>
<dbReference type="SUPFAM" id="SSF48371">
    <property type="entry name" value="ARM repeat"/>
    <property type="match status" value="1"/>
</dbReference>